<evidence type="ECO:0000313" key="1">
    <source>
        <dbReference type="EMBL" id="GLQ68924.1"/>
    </source>
</evidence>
<organism evidence="3 4">
    <name type="scientific">Gluconobacter albidus</name>
    <dbReference type="NCBI Taxonomy" id="318683"/>
    <lineage>
        <taxon>Bacteria</taxon>
        <taxon>Pseudomonadati</taxon>
        <taxon>Pseudomonadota</taxon>
        <taxon>Alphaproteobacteria</taxon>
        <taxon>Acetobacterales</taxon>
        <taxon>Acetobacteraceae</taxon>
        <taxon>Gluconobacter</taxon>
    </lineage>
</organism>
<keyword evidence="6" id="KW-1185">Reference proteome</keyword>
<evidence type="ECO:0008006" key="7">
    <source>
        <dbReference type="Google" id="ProtNLM"/>
    </source>
</evidence>
<dbReference type="RefSeq" id="WP_062029439.1">
    <property type="nucleotide sequence ID" value="NZ_BEWL01000012.1"/>
</dbReference>
<dbReference type="Proteomes" id="UP000075636">
    <property type="component" value="Unassembled WGS sequence"/>
</dbReference>
<reference evidence="4 5" key="2">
    <citation type="submission" date="2015-06" db="EMBL/GenBank/DDBJ databases">
        <title>Improved classification and identification of acetic acid bacteria using matrix-assisted laser desorption/ionization time-of-flight mass spectrometry; Gluconobacter nephelii and Gluconobacter uchimurae are later heterotypic synonyms of Gluconobacter japonicus and Gluconobacter oxydans, respectively.</title>
        <authorList>
            <person name="Li L."/>
            <person name="Cleenwerck I."/>
            <person name="De Vuyst L."/>
            <person name="Vandamme P."/>
        </authorList>
    </citation>
    <scope>NUCLEOTIDE SEQUENCE [LARGE SCALE GENOMIC DNA]</scope>
    <source>
        <strain evidence="2 5">LMG 1356</strain>
        <strain evidence="3 4">LMG 1768</strain>
    </source>
</reference>
<accession>A0A149T1H6</accession>
<evidence type="ECO:0000313" key="5">
    <source>
        <dbReference type="Proteomes" id="UP000075682"/>
    </source>
</evidence>
<dbReference type="OrthoDB" id="7277036at2"/>
<sequence>MGMIRIVSRPGPIFWLAIDRWCEANRVTDEERVYVHDLIRALDAVFLRFRNNAISQDMQTLMRK</sequence>
<dbReference type="PATRIC" id="fig|318683.5.peg.2122"/>
<reference evidence="1" key="1">
    <citation type="journal article" date="2014" name="Int. J. Syst. Evol. Microbiol.">
        <title>Complete genome of a new Firmicutes species belonging to the dominant human colonic microbiota ('Ruminococcus bicirculans') reveals two chromosomes and a selective capacity to utilize plant glucans.</title>
        <authorList>
            <consortium name="NISC Comparative Sequencing Program"/>
            <person name="Wegmann U."/>
            <person name="Louis P."/>
            <person name="Goesmann A."/>
            <person name="Henrissat B."/>
            <person name="Duncan S.H."/>
            <person name="Flint H.J."/>
        </authorList>
    </citation>
    <scope>NUCLEOTIDE SEQUENCE</scope>
    <source>
        <strain evidence="1">NBRC 3250</strain>
    </source>
</reference>
<dbReference type="EMBL" id="LHZR01000051">
    <property type="protein sequence ID" value="KXV51206.1"/>
    <property type="molecule type" value="Genomic_DNA"/>
</dbReference>
<comment type="caution">
    <text evidence="3">The sequence shown here is derived from an EMBL/GenBank/DDBJ whole genome shotgun (WGS) entry which is preliminary data.</text>
</comment>
<evidence type="ECO:0000313" key="2">
    <source>
        <dbReference type="EMBL" id="KXV38224.1"/>
    </source>
</evidence>
<evidence type="ECO:0000313" key="4">
    <source>
        <dbReference type="Proteomes" id="UP000075636"/>
    </source>
</evidence>
<proteinExistence type="predicted"/>
<reference evidence="6" key="3">
    <citation type="journal article" date="2019" name="Int. J. Syst. Evol. Microbiol.">
        <title>The Global Catalogue of Microorganisms (GCM) 10K type strain sequencing project: providing services to taxonomists for standard genome sequencing and annotation.</title>
        <authorList>
            <consortium name="The Broad Institute Genomics Platform"/>
            <consortium name="The Broad Institute Genome Sequencing Center for Infectious Disease"/>
            <person name="Wu L."/>
            <person name="Ma J."/>
        </authorList>
    </citation>
    <scope>NUCLEOTIDE SEQUENCE [LARGE SCALE GENOMIC DNA]</scope>
    <source>
        <strain evidence="6">NBRC 3250</strain>
    </source>
</reference>
<evidence type="ECO:0000313" key="3">
    <source>
        <dbReference type="EMBL" id="KXV51206.1"/>
    </source>
</evidence>
<dbReference type="EMBL" id="LHZN01000126">
    <property type="protein sequence ID" value="KXV38224.1"/>
    <property type="molecule type" value="Genomic_DNA"/>
</dbReference>
<dbReference type="EMBL" id="BSNW01000013">
    <property type="protein sequence ID" value="GLQ68924.1"/>
    <property type="molecule type" value="Genomic_DNA"/>
</dbReference>
<dbReference type="Proteomes" id="UP000075682">
    <property type="component" value="Unassembled WGS sequence"/>
</dbReference>
<reference evidence="1" key="4">
    <citation type="submission" date="2023-01" db="EMBL/GenBank/DDBJ databases">
        <title>Draft genome sequence of Gluconobacter albidus strain NBRC 3250.</title>
        <authorList>
            <person name="Sun Q."/>
            <person name="Mori K."/>
        </authorList>
    </citation>
    <scope>NUCLEOTIDE SEQUENCE</scope>
    <source>
        <strain evidence="1">NBRC 3250</strain>
    </source>
</reference>
<dbReference type="Proteomes" id="UP001156672">
    <property type="component" value="Unassembled WGS sequence"/>
</dbReference>
<dbReference type="AlphaFoldDB" id="A0A149T1H6"/>
<protein>
    <recommendedName>
        <fullName evidence="7">Ribbon-helix-helix domain-containing protein</fullName>
    </recommendedName>
</protein>
<name>A0A149T1H6_9PROT</name>
<evidence type="ECO:0000313" key="6">
    <source>
        <dbReference type="Proteomes" id="UP001156672"/>
    </source>
</evidence>
<gene>
    <name evidence="2" type="ORF">AD941_06780</name>
    <name evidence="3" type="ORF">AD945_00575</name>
    <name evidence="1" type="ORF">GCM10007866_13750</name>
</gene>